<dbReference type="Proteomes" id="UP000095751">
    <property type="component" value="Unassembled WGS sequence"/>
</dbReference>
<name>A0A1E7F849_9STRA</name>
<reference evidence="2 3" key="1">
    <citation type="submission" date="2016-09" db="EMBL/GenBank/DDBJ databases">
        <title>Extensive genetic diversity and differential bi-allelic expression allows diatom success in the polar Southern Ocean.</title>
        <authorList>
            <consortium name="DOE Joint Genome Institute"/>
            <person name="Mock T."/>
            <person name="Otillar R.P."/>
            <person name="Strauss J."/>
            <person name="Dupont C."/>
            <person name="Frickenhaus S."/>
            <person name="Maumus F."/>
            <person name="Mcmullan M."/>
            <person name="Sanges R."/>
            <person name="Schmutz J."/>
            <person name="Toseland A."/>
            <person name="Valas R."/>
            <person name="Veluchamy A."/>
            <person name="Ward B.J."/>
            <person name="Allen A."/>
            <person name="Barry K."/>
            <person name="Falciatore A."/>
            <person name="Ferrante M."/>
            <person name="Fortunato A.E."/>
            <person name="Gloeckner G."/>
            <person name="Gruber A."/>
            <person name="Hipkin R."/>
            <person name="Janech M."/>
            <person name="Kroth P."/>
            <person name="Leese F."/>
            <person name="Lindquist E."/>
            <person name="Lyon B.R."/>
            <person name="Martin J."/>
            <person name="Mayer C."/>
            <person name="Parker M."/>
            <person name="Quesneville H."/>
            <person name="Raymond J."/>
            <person name="Uhlig C."/>
            <person name="Valentin K.U."/>
            <person name="Worden A.Z."/>
            <person name="Armbrust E.V."/>
            <person name="Bowler C."/>
            <person name="Green B."/>
            <person name="Moulton V."/>
            <person name="Van Oosterhout C."/>
            <person name="Grigoriev I."/>
        </authorList>
    </citation>
    <scope>NUCLEOTIDE SEQUENCE [LARGE SCALE GENOMIC DNA]</scope>
    <source>
        <strain evidence="2 3">CCMP1102</strain>
    </source>
</reference>
<evidence type="ECO:0000256" key="1">
    <source>
        <dbReference type="SAM" id="MobiDB-lite"/>
    </source>
</evidence>
<evidence type="ECO:0000313" key="3">
    <source>
        <dbReference type="Proteomes" id="UP000095751"/>
    </source>
</evidence>
<evidence type="ECO:0000313" key="2">
    <source>
        <dbReference type="EMBL" id="OEU14337.1"/>
    </source>
</evidence>
<dbReference type="KEGG" id="fcy:FRACYDRAFT_240873"/>
<accession>A0A1E7F849</accession>
<feature type="compositionally biased region" description="Low complexity" evidence="1">
    <location>
        <begin position="265"/>
        <end position="287"/>
    </location>
</feature>
<protein>
    <submittedName>
        <fullName evidence="2">Uncharacterized protein</fullName>
    </submittedName>
</protein>
<feature type="region of interest" description="Disordered" evidence="1">
    <location>
        <begin position="74"/>
        <end position="97"/>
    </location>
</feature>
<proteinExistence type="predicted"/>
<gene>
    <name evidence="2" type="ORF">FRACYDRAFT_240873</name>
</gene>
<feature type="region of interest" description="Disordered" evidence="1">
    <location>
        <begin position="257"/>
        <end position="287"/>
    </location>
</feature>
<feature type="region of interest" description="Disordered" evidence="1">
    <location>
        <begin position="151"/>
        <end position="191"/>
    </location>
</feature>
<keyword evidence="3" id="KW-1185">Reference proteome</keyword>
<dbReference type="AlphaFoldDB" id="A0A1E7F849"/>
<sequence>MNESLPIGTAAIINTVFKCGIFMTHAFITKFAFVFAVYLPDDTLTIRRQELTQTSTHNPARTSPYPFSKFVTTNQNPSSLSSYPDLPEEEEETATFNSSIKGSCSEYIYDDGIKKNVSYRSSPRSSAILVGEAQQHQQRSINNKRKMAMLLSEEEQEEDHLSPPEDTTSEGPLREEEGINPSASNNDEQERQIQEPDYMMSTASAVVSLVVEKESTTMDDPISSSSSSNIIVRRKKQTTKKRKLTVRFDLVSEVGARPSNEKKSPMMSPMKKSFGQQKQLSSLSSSSTTTKGICRYKVIYDDDNKSTLWWTPEELKHIELSAVFALKMKELGLFPNIIADTDILSLQRYTKQNRIQRKNIRKQMYLIVQAIKDFEIIIKTKTPPELLSELLQRITTRKPTTTFMEPVATILDSNSSVNARC</sequence>
<dbReference type="EMBL" id="KV784360">
    <property type="protein sequence ID" value="OEU14337.1"/>
    <property type="molecule type" value="Genomic_DNA"/>
</dbReference>
<dbReference type="InParanoid" id="A0A1E7F849"/>
<organism evidence="2 3">
    <name type="scientific">Fragilariopsis cylindrus CCMP1102</name>
    <dbReference type="NCBI Taxonomy" id="635003"/>
    <lineage>
        <taxon>Eukaryota</taxon>
        <taxon>Sar</taxon>
        <taxon>Stramenopiles</taxon>
        <taxon>Ochrophyta</taxon>
        <taxon>Bacillariophyta</taxon>
        <taxon>Bacillariophyceae</taxon>
        <taxon>Bacillariophycidae</taxon>
        <taxon>Bacillariales</taxon>
        <taxon>Bacillariaceae</taxon>
        <taxon>Fragilariopsis</taxon>
    </lineage>
</organism>